<protein>
    <submittedName>
        <fullName evidence="1">Uncharacterized protein</fullName>
    </submittedName>
</protein>
<dbReference type="AlphaFoldDB" id="A0A0F9DAL7"/>
<proteinExistence type="predicted"/>
<reference evidence="1" key="1">
    <citation type="journal article" date="2015" name="Nature">
        <title>Complex archaea that bridge the gap between prokaryotes and eukaryotes.</title>
        <authorList>
            <person name="Spang A."/>
            <person name="Saw J.H."/>
            <person name="Jorgensen S.L."/>
            <person name="Zaremba-Niedzwiedzka K."/>
            <person name="Martijn J."/>
            <person name="Lind A.E."/>
            <person name="van Eijk R."/>
            <person name="Schleper C."/>
            <person name="Guy L."/>
            <person name="Ettema T.J."/>
        </authorList>
    </citation>
    <scope>NUCLEOTIDE SEQUENCE</scope>
</reference>
<name>A0A0F9DAL7_9ZZZZ</name>
<organism evidence="1">
    <name type="scientific">marine sediment metagenome</name>
    <dbReference type="NCBI Taxonomy" id="412755"/>
    <lineage>
        <taxon>unclassified sequences</taxon>
        <taxon>metagenomes</taxon>
        <taxon>ecological metagenomes</taxon>
    </lineage>
</organism>
<feature type="non-terminal residue" evidence="1">
    <location>
        <position position="182"/>
    </location>
</feature>
<sequence length="182" mass="21798">MQFVKCFDNINSYQNQDILEDAYVHYLIGNYRTAAKKQLLATIYFSNKYEDLSNFISQYNSLKLFIFVRNSFYKENYQDNLLEELKQIDLNYAEINLSDKQTSDFRDYLKNDEFYINARDNIQSSTSKIIDNYHSQLNGGWSYNNEIWILINEFAKLESFLSANFIIYDKFKEFGDVFTIFM</sequence>
<accession>A0A0F9DAL7</accession>
<comment type="caution">
    <text evidence="1">The sequence shown here is derived from an EMBL/GenBank/DDBJ whole genome shotgun (WGS) entry which is preliminary data.</text>
</comment>
<gene>
    <name evidence="1" type="ORF">LCGC14_2569040</name>
</gene>
<evidence type="ECO:0000313" key="1">
    <source>
        <dbReference type="EMBL" id="KKL09118.1"/>
    </source>
</evidence>
<dbReference type="EMBL" id="LAZR01042608">
    <property type="protein sequence ID" value="KKL09118.1"/>
    <property type="molecule type" value="Genomic_DNA"/>
</dbReference>